<proteinExistence type="predicted"/>
<comment type="caution">
    <text evidence="1">The sequence shown here is derived from an EMBL/GenBank/DDBJ whole genome shotgun (WGS) entry which is preliminary data.</text>
</comment>
<dbReference type="EMBL" id="LAZR01066143">
    <property type="protein sequence ID" value="KKK54150.1"/>
    <property type="molecule type" value="Genomic_DNA"/>
</dbReference>
<reference evidence="1" key="1">
    <citation type="journal article" date="2015" name="Nature">
        <title>Complex archaea that bridge the gap between prokaryotes and eukaryotes.</title>
        <authorList>
            <person name="Spang A."/>
            <person name="Saw J.H."/>
            <person name="Jorgensen S.L."/>
            <person name="Zaremba-Niedzwiedzka K."/>
            <person name="Martijn J."/>
            <person name="Lind A.E."/>
            <person name="van Eijk R."/>
            <person name="Schleper C."/>
            <person name="Guy L."/>
            <person name="Ettema T.J."/>
        </authorList>
    </citation>
    <scope>NUCLEOTIDE SEQUENCE</scope>
</reference>
<protein>
    <submittedName>
        <fullName evidence="1">Uncharacterized protein</fullName>
    </submittedName>
</protein>
<evidence type="ECO:0000313" key="1">
    <source>
        <dbReference type="EMBL" id="KKK54150.1"/>
    </source>
</evidence>
<name>A0A0F8X036_9ZZZZ</name>
<organism evidence="1">
    <name type="scientific">marine sediment metagenome</name>
    <dbReference type="NCBI Taxonomy" id="412755"/>
    <lineage>
        <taxon>unclassified sequences</taxon>
        <taxon>metagenomes</taxon>
        <taxon>ecological metagenomes</taxon>
    </lineage>
</organism>
<accession>A0A0F8X036</accession>
<gene>
    <name evidence="1" type="ORF">LCGC14_3087650</name>
</gene>
<sequence>MSNLQARWELKIEQKNRNHNNKYPLPRKAKSIDAEGKYVFWDKAKAQRMLLWKLLDWGYYKNHWQIMDDILAYEKERSGQHSTFMFYIRSLFDSNNGNQKPAQESE</sequence>
<dbReference type="AlphaFoldDB" id="A0A0F8X036"/>